<dbReference type="PANTHER" id="PTHR37186:SF1">
    <property type="entry name" value="OS06G0524500 PROTEIN"/>
    <property type="match status" value="1"/>
</dbReference>
<sequence>MTDSPSEPNRTQNPPPLKQPGWQSGVHYPNPPDPQSAAAWRSGVKYPNPPDPVNPDPLTLRDQWLFAIRNYSRWYSRAWGAAILAGATLYYVGWILKGSDPVHSHPAHKQENPDHDMADVTNRCVGFFHVQTNL</sequence>
<keyword evidence="2" id="KW-0812">Transmembrane</keyword>
<gene>
    <name evidence="3" type="ORF">FCM35_KLT05703</name>
</gene>
<protein>
    <submittedName>
        <fullName evidence="3">Uncharacterized protein</fullName>
    </submittedName>
</protein>
<reference evidence="3" key="1">
    <citation type="submission" date="2020-01" db="EMBL/GenBank/DDBJ databases">
        <title>Genome sequence of Kobresia littledalei, the first chromosome-level genome in the family Cyperaceae.</title>
        <authorList>
            <person name="Qu G."/>
        </authorList>
    </citation>
    <scope>NUCLEOTIDE SEQUENCE</scope>
    <source>
        <strain evidence="3">C.B.Clarke</strain>
        <tissue evidence="3">Leaf</tissue>
    </source>
</reference>
<evidence type="ECO:0000256" key="1">
    <source>
        <dbReference type="SAM" id="MobiDB-lite"/>
    </source>
</evidence>
<evidence type="ECO:0000256" key="2">
    <source>
        <dbReference type="SAM" id="Phobius"/>
    </source>
</evidence>
<evidence type="ECO:0000313" key="3">
    <source>
        <dbReference type="EMBL" id="KAF3328625.1"/>
    </source>
</evidence>
<keyword evidence="2" id="KW-0472">Membrane</keyword>
<keyword evidence="4" id="KW-1185">Reference proteome</keyword>
<keyword evidence="2" id="KW-1133">Transmembrane helix</keyword>
<dbReference type="EMBL" id="SWLB01000015">
    <property type="protein sequence ID" value="KAF3328625.1"/>
    <property type="molecule type" value="Genomic_DNA"/>
</dbReference>
<dbReference type="PANTHER" id="PTHR37186">
    <property type="entry name" value="OS06G0524500 PROTEIN"/>
    <property type="match status" value="1"/>
</dbReference>
<organism evidence="3 4">
    <name type="scientific">Carex littledalei</name>
    <dbReference type="NCBI Taxonomy" id="544730"/>
    <lineage>
        <taxon>Eukaryota</taxon>
        <taxon>Viridiplantae</taxon>
        <taxon>Streptophyta</taxon>
        <taxon>Embryophyta</taxon>
        <taxon>Tracheophyta</taxon>
        <taxon>Spermatophyta</taxon>
        <taxon>Magnoliopsida</taxon>
        <taxon>Liliopsida</taxon>
        <taxon>Poales</taxon>
        <taxon>Cyperaceae</taxon>
        <taxon>Cyperoideae</taxon>
        <taxon>Cariceae</taxon>
        <taxon>Carex</taxon>
        <taxon>Carex subgen. Euthyceras</taxon>
    </lineage>
</organism>
<proteinExistence type="predicted"/>
<feature type="transmembrane region" description="Helical" evidence="2">
    <location>
        <begin position="78"/>
        <end position="96"/>
    </location>
</feature>
<dbReference type="OrthoDB" id="1433814at2759"/>
<dbReference type="Proteomes" id="UP000623129">
    <property type="component" value="Unassembled WGS sequence"/>
</dbReference>
<comment type="caution">
    <text evidence="3">The sequence shown here is derived from an EMBL/GenBank/DDBJ whole genome shotgun (WGS) entry which is preliminary data.</text>
</comment>
<feature type="region of interest" description="Disordered" evidence="1">
    <location>
        <begin position="1"/>
        <end position="57"/>
    </location>
</feature>
<name>A0A833QL68_9POAL</name>
<feature type="compositionally biased region" description="Polar residues" evidence="1">
    <location>
        <begin position="1"/>
        <end position="12"/>
    </location>
</feature>
<accession>A0A833QL68</accession>
<dbReference type="AlphaFoldDB" id="A0A833QL68"/>
<evidence type="ECO:0000313" key="4">
    <source>
        <dbReference type="Proteomes" id="UP000623129"/>
    </source>
</evidence>